<organism evidence="2 3">
    <name type="scientific">Streptomyces cadmiisoli</name>
    <dbReference type="NCBI Taxonomy" id="2184053"/>
    <lineage>
        <taxon>Bacteria</taxon>
        <taxon>Bacillati</taxon>
        <taxon>Actinomycetota</taxon>
        <taxon>Actinomycetes</taxon>
        <taxon>Kitasatosporales</taxon>
        <taxon>Streptomycetaceae</taxon>
        <taxon>Streptomyces</taxon>
        <taxon>Streptomyces aurantiacus group</taxon>
    </lineage>
</organism>
<evidence type="ECO:0000313" key="2">
    <source>
        <dbReference type="EMBL" id="AWW40785.1"/>
    </source>
</evidence>
<accession>A0A2Z4J6E8</accession>
<dbReference type="Proteomes" id="UP000249616">
    <property type="component" value="Chromosome"/>
</dbReference>
<keyword evidence="3" id="KW-1185">Reference proteome</keyword>
<dbReference type="AlphaFoldDB" id="A0A2Z4J6E8"/>
<feature type="compositionally biased region" description="Acidic residues" evidence="1">
    <location>
        <begin position="85"/>
        <end position="95"/>
    </location>
</feature>
<dbReference type="KEGG" id="scad:DN051_32320"/>
<feature type="compositionally biased region" description="Acidic residues" evidence="1">
    <location>
        <begin position="121"/>
        <end position="130"/>
    </location>
</feature>
<gene>
    <name evidence="2" type="ORF">DN051_32320</name>
</gene>
<protein>
    <submittedName>
        <fullName evidence="2">Uncharacterized protein</fullName>
    </submittedName>
</protein>
<evidence type="ECO:0000256" key="1">
    <source>
        <dbReference type="SAM" id="MobiDB-lite"/>
    </source>
</evidence>
<proteinExistence type="predicted"/>
<feature type="region of interest" description="Disordered" evidence="1">
    <location>
        <begin position="66"/>
        <end position="147"/>
    </location>
</feature>
<dbReference type="EMBL" id="CP030073">
    <property type="protein sequence ID" value="AWW40785.1"/>
    <property type="molecule type" value="Genomic_DNA"/>
</dbReference>
<evidence type="ECO:0000313" key="3">
    <source>
        <dbReference type="Proteomes" id="UP000249616"/>
    </source>
</evidence>
<name>A0A2Z4J6E8_9ACTN</name>
<sequence length="187" mass="20210">MTDSKLFSTANRTAIHHKDNAEKCNTAKRAAAREFSGFPTLTLEEAQDIKPCANCVTEVEAEMILMEEAQKGAQEAPEGTTPDPEAQEGQEDATEAQEAPDGPDGGHAEYVASMEANKPDQEEDQEDDGDDRAPEEIASEQFGVSDPWKALENWGRAARSARANGSETGYEYWMGKADAIGEVLGAE</sequence>
<reference evidence="2 3" key="1">
    <citation type="journal article" date="2019" name="Int. J. Syst. Evol. Microbiol.">
        <title>Streptomyces cadmiisoli sp. nov., a novel actinomycete isolated from cadmium-contaminated soil.</title>
        <authorList>
            <person name="Li K."/>
            <person name="Tang X."/>
            <person name="Zhao J."/>
            <person name="Guo Y."/>
            <person name="Tang Y."/>
            <person name="Gao J."/>
        </authorList>
    </citation>
    <scope>NUCLEOTIDE SEQUENCE [LARGE SCALE GENOMIC DNA]</scope>
    <source>
        <strain evidence="2 3">ZFG47</strain>
    </source>
</reference>